<keyword evidence="4" id="KW-0479">Metal-binding</keyword>
<dbReference type="AlphaFoldDB" id="A0A090ZBE8"/>
<feature type="binding site" evidence="3">
    <location>
        <begin position="116"/>
        <end position="120"/>
    </location>
    <ligand>
        <name>substrate</name>
    </ligand>
</feature>
<dbReference type="Gene3D" id="1.10.150.240">
    <property type="entry name" value="Putative phosphatase, domain 2"/>
    <property type="match status" value="1"/>
</dbReference>
<organism evidence="6 8">
    <name type="scientific">Paenibacillus macerans</name>
    <name type="common">Bacillus macerans</name>
    <dbReference type="NCBI Taxonomy" id="44252"/>
    <lineage>
        <taxon>Bacteria</taxon>
        <taxon>Bacillati</taxon>
        <taxon>Bacillota</taxon>
        <taxon>Bacilli</taxon>
        <taxon>Bacillales</taxon>
        <taxon>Paenibacillaceae</taxon>
        <taxon>Paenibacillus</taxon>
    </lineage>
</organism>
<dbReference type="InterPro" id="IPR036412">
    <property type="entry name" value="HAD-like_sf"/>
</dbReference>
<dbReference type="STRING" id="44252.DJ90_5033"/>
<dbReference type="Proteomes" id="UP000029278">
    <property type="component" value="Unassembled WGS sequence"/>
</dbReference>
<comment type="cofactor">
    <cofactor evidence="4">
        <name>Mg(2+)</name>
        <dbReference type="ChEBI" id="CHEBI:18420"/>
    </cofactor>
    <text evidence="4">Binds 2 magnesium ions per subunit.</text>
</comment>
<dbReference type="PANTHER" id="PTHR43481">
    <property type="entry name" value="FRUCTOSE-1-PHOSPHATE PHOSPHATASE"/>
    <property type="match status" value="1"/>
</dbReference>
<evidence type="ECO:0000313" key="7">
    <source>
        <dbReference type="EMBL" id="MUG26619.1"/>
    </source>
</evidence>
<feature type="binding site" evidence="4">
    <location>
        <position position="13"/>
    </location>
    <ligand>
        <name>Mg(2+)</name>
        <dbReference type="ChEBI" id="CHEBI:18420"/>
    </ligand>
</feature>
<proteinExistence type="inferred from homology"/>
<dbReference type="GO" id="GO:0050308">
    <property type="term" value="F:sugar-phosphatase activity"/>
    <property type="evidence" value="ECO:0007669"/>
    <property type="project" value="TreeGrafter"/>
</dbReference>
<reference evidence="6 8" key="1">
    <citation type="submission" date="2014-04" db="EMBL/GenBank/DDBJ databases">
        <authorList>
            <person name="Bishop-Lilly K.A."/>
            <person name="Broomall S.M."/>
            <person name="Chain P.S."/>
            <person name="Chertkov O."/>
            <person name="Coyne S.R."/>
            <person name="Daligault H.E."/>
            <person name="Davenport K.W."/>
            <person name="Erkkila T."/>
            <person name="Frey K.G."/>
            <person name="Gibbons H.S."/>
            <person name="Gu W."/>
            <person name="Jaissle J."/>
            <person name="Johnson S.L."/>
            <person name="Koroleva G.I."/>
            <person name="Ladner J.T."/>
            <person name="Lo C.-C."/>
            <person name="Minogue T.D."/>
            <person name="Munk C."/>
            <person name="Palacios G.F."/>
            <person name="Redden C.L."/>
            <person name="Rosenzweig C.N."/>
            <person name="Scholz M.B."/>
            <person name="Teshima H."/>
            <person name="Xu Y."/>
        </authorList>
    </citation>
    <scope>NUCLEOTIDE SEQUENCE [LARGE SCALE GENOMIC DNA]</scope>
    <source>
        <strain evidence="6 8">8244</strain>
    </source>
</reference>
<dbReference type="RefSeq" id="WP_036623961.1">
    <property type="nucleotide sequence ID" value="NZ_BGML01000001.1"/>
</dbReference>
<dbReference type="InterPro" id="IPR010972">
    <property type="entry name" value="Beta-PGM"/>
</dbReference>
<evidence type="ECO:0000313" key="6">
    <source>
        <dbReference type="EMBL" id="KFN08574.1"/>
    </source>
</evidence>
<dbReference type="PATRIC" id="fig|44252.3.peg.3040"/>
<feature type="binding site" evidence="3">
    <location>
        <begin position="11"/>
        <end position="13"/>
    </location>
    <ligand>
        <name>substrate</name>
    </ligand>
</feature>
<keyword evidence="6" id="KW-0413">Isomerase</keyword>
<comment type="similarity">
    <text evidence="1">Belongs to the HAD-like hydrolase superfamily. CbbY/CbbZ/Gph/YieH family.</text>
</comment>
<keyword evidence="8" id="KW-1185">Reference proteome</keyword>
<evidence type="ECO:0000313" key="9">
    <source>
        <dbReference type="Proteomes" id="UP000442469"/>
    </source>
</evidence>
<feature type="binding site" evidence="3">
    <location>
        <position position="27"/>
    </location>
    <ligand>
        <name>substrate</name>
    </ligand>
</feature>
<evidence type="ECO:0000256" key="4">
    <source>
        <dbReference type="PIRSR" id="PIRSR610972-3"/>
    </source>
</evidence>
<dbReference type="EC" id="5.4.2.6" evidence="6"/>
<accession>A0A090ZBE8</accession>
<dbReference type="GeneID" id="77007989"/>
<dbReference type="EMBL" id="WNZZ01000050">
    <property type="protein sequence ID" value="MUG26619.1"/>
    <property type="molecule type" value="Genomic_DNA"/>
</dbReference>
<evidence type="ECO:0000256" key="3">
    <source>
        <dbReference type="PIRSR" id="PIRSR610972-2"/>
    </source>
</evidence>
<dbReference type="Gene3D" id="3.40.50.1000">
    <property type="entry name" value="HAD superfamily/HAD-like"/>
    <property type="match status" value="1"/>
</dbReference>
<dbReference type="GO" id="GO:0005975">
    <property type="term" value="P:carbohydrate metabolic process"/>
    <property type="evidence" value="ECO:0007669"/>
    <property type="project" value="InterPro"/>
</dbReference>
<feature type="binding site" evidence="4">
    <location>
        <position position="11"/>
    </location>
    <ligand>
        <name>Mg(2+)</name>
        <dbReference type="ChEBI" id="CHEBI:18420"/>
    </ligand>
</feature>
<dbReference type="PRINTS" id="PR00413">
    <property type="entry name" value="HADHALOGNASE"/>
</dbReference>
<comment type="caution">
    <text evidence="6">The sequence shown here is derived from an EMBL/GenBank/DDBJ whole genome shotgun (WGS) entry which is preliminary data.</text>
</comment>
<dbReference type="Pfam" id="PF00702">
    <property type="entry name" value="Hydrolase"/>
    <property type="match status" value="1"/>
</dbReference>
<name>A0A090ZBE8_PAEMA</name>
<dbReference type="NCBIfam" id="TIGR02009">
    <property type="entry name" value="PGMB-YQAB-SF"/>
    <property type="match status" value="1"/>
</dbReference>
<dbReference type="HOGENOM" id="CLU_045011_13_3_9"/>
<dbReference type="SFLD" id="SFLDG01135">
    <property type="entry name" value="C1.5.6:_HAD__Beta-PGM__Phospha"/>
    <property type="match status" value="1"/>
</dbReference>
<feature type="binding site" evidence="3">
    <location>
        <position position="54"/>
    </location>
    <ligand>
        <name>substrate</name>
    </ligand>
</feature>
<reference evidence="7 9" key="2">
    <citation type="submission" date="2019-11" db="EMBL/GenBank/DDBJ databases">
        <title>Draft genome sequences of five Paenibacillus species of dairy origin.</title>
        <authorList>
            <person name="Olajide A.M."/>
            <person name="Chen S."/>
            <person name="Lapointe G."/>
        </authorList>
    </citation>
    <scope>NUCLEOTIDE SEQUENCE [LARGE SCALE GENOMIC DNA]</scope>
    <source>
        <strain evidence="7 9">3CT49</strain>
    </source>
</reference>
<evidence type="ECO:0000313" key="8">
    <source>
        <dbReference type="Proteomes" id="UP000029278"/>
    </source>
</evidence>
<evidence type="ECO:0000256" key="1">
    <source>
        <dbReference type="ARBA" id="ARBA00006171"/>
    </source>
</evidence>
<dbReference type="InterPro" id="IPR051806">
    <property type="entry name" value="HAD-like_SPP"/>
</dbReference>
<dbReference type="GO" id="GO:0000287">
    <property type="term" value="F:magnesium ion binding"/>
    <property type="evidence" value="ECO:0007669"/>
    <property type="project" value="InterPro"/>
</dbReference>
<dbReference type="InterPro" id="IPR023198">
    <property type="entry name" value="PGP-like_dom2"/>
</dbReference>
<feature type="binding site" evidence="3">
    <location>
        <position position="78"/>
    </location>
    <ligand>
        <name>substrate</name>
    </ligand>
</feature>
<feature type="site" description="Important for catalytic activity and assists the phosphoryl transfer reaction to Asp8 by balancing charge and orienting the reacting groups" evidence="5">
    <location>
        <position position="116"/>
    </location>
</feature>
<dbReference type="EMBL" id="JMQA01000028">
    <property type="protein sequence ID" value="KFN08574.1"/>
    <property type="molecule type" value="Genomic_DNA"/>
</dbReference>
<evidence type="ECO:0000256" key="2">
    <source>
        <dbReference type="PIRSR" id="PIRSR610972-1"/>
    </source>
</evidence>
<feature type="binding site" evidence="3">
    <location>
        <position position="147"/>
    </location>
    <ligand>
        <name>substrate</name>
    </ligand>
</feature>
<feature type="active site" description="Nucleophile" evidence="2">
    <location>
        <position position="11"/>
    </location>
</feature>
<sequence>MNRRYQAVIFDLDGVIVSTDQYHFQAWSELARQEEIEFNEQINHRLRGVSRMESLEIILEKASKRYTPVEKLELAERKNEVYRGLLGNLTDGDMLPGVADTLSVLRERGYKIAIGSSSKNTPVILERIGLSGYFDAVADGNGIKNSKPDPEVFLLAAGKLGVPPAGCLVVEDAEAGIIAAKRGGMAAAAIGEARSCVEADYSLVSIADLLLYV</sequence>
<feature type="site" description="Important for catalytic activity and assists the phosphoryl transfer reaction to Asp8 by balancing charge and orienting the reacting groups" evidence="5">
    <location>
        <position position="147"/>
    </location>
</feature>
<gene>
    <name evidence="6" type="primary">pgmB</name>
    <name evidence="6" type="ORF">DJ90_5033</name>
    <name evidence="7" type="ORF">GNQ08_30345</name>
</gene>
<dbReference type="NCBIfam" id="TIGR01509">
    <property type="entry name" value="HAD-SF-IA-v3"/>
    <property type="match status" value="1"/>
</dbReference>
<dbReference type="Proteomes" id="UP000442469">
    <property type="component" value="Unassembled WGS sequence"/>
</dbReference>
<dbReference type="SFLD" id="SFLDG01129">
    <property type="entry name" value="C1.5:_HAD__Beta-PGM__Phosphata"/>
    <property type="match status" value="1"/>
</dbReference>
<dbReference type="PANTHER" id="PTHR43481:SF4">
    <property type="entry name" value="GLYCEROL-1-PHOSPHATE PHOSPHOHYDROLASE 1-RELATED"/>
    <property type="match status" value="1"/>
</dbReference>
<feature type="active site" description="Proton donor/acceptor" evidence="2">
    <location>
        <position position="13"/>
    </location>
</feature>
<dbReference type="GO" id="GO:0008801">
    <property type="term" value="F:beta-phosphoglucomutase activity"/>
    <property type="evidence" value="ECO:0007669"/>
    <property type="project" value="UniProtKB-EC"/>
</dbReference>
<dbReference type="InterPro" id="IPR010976">
    <property type="entry name" value="B-phosphoglucomutase_hydrolase"/>
</dbReference>
<keyword evidence="4" id="KW-0460">Magnesium</keyword>
<feature type="binding site" evidence="3">
    <location>
        <begin position="46"/>
        <end position="51"/>
    </location>
    <ligand>
        <name>substrate</name>
    </ligand>
</feature>
<dbReference type="InterPro" id="IPR023214">
    <property type="entry name" value="HAD_sf"/>
</dbReference>
<feature type="binding site" evidence="4">
    <location>
        <position position="172"/>
    </location>
    <ligand>
        <name>Mg(2+)</name>
        <dbReference type="ChEBI" id="CHEBI:18420"/>
    </ligand>
</feature>
<dbReference type="SFLD" id="SFLDS00003">
    <property type="entry name" value="Haloacid_Dehalogenase"/>
    <property type="match status" value="1"/>
</dbReference>
<feature type="binding site" evidence="4">
    <location>
        <position position="171"/>
    </location>
    <ligand>
        <name>Mg(2+)</name>
        <dbReference type="ChEBI" id="CHEBI:18420"/>
    </ligand>
</feature>
<dbReference type="InterPro" id="IPR006439">
    <property type="entry name" value="HAD-SF_hydro_IA"/>
</dbReference>
<dbReference type="SUPFAM" id="SSF56784">
    <property type="entry name" value="HAD-like"/>
    <property type="match status" value="1"/>
</dbReference>
<evidence type="ECO:0000256" key="5">
    <source>
        <dbReference type="PIRSR" id="PIRSR610972-4"/>
    </source>
</evidence>
<protein>
    <submittedName>
        <fullName evidence="6">Beta-phosphoglucomutase</fullName>
        <ecNumber evidence="6">5.4.2.6</ecNumber>
    </submittedName>
</protein>
<dbReference type="NCBIfam" id="TIGR01990">
    <property type="entry name" value="bPGM"/>
    <property type="match status" value="1"/>
</dbReference>
<dbReference type="CDD" id="cd02598">
    <property type="entry name" value="HAD_BPGM"/>
    <property type="match status" value="1"/>
</dbReference>
<dbReference type="OrthoDB" id="9797743at2"/>